<gene>
    <name evidence="2" type="ORF">CLOTH_02190</name>
</gene>
<reference evidence="2 3" key="1">
    <citation type="submission" date="2017-03" db="EMBL/GenBank/DDBJ databases">
        <title>Genome sequence of Clostridium thermoalcaliphilum DSM 7309.</title>
        <authorList>
            <person name="Poehlein A."/>
            <person name="Daniel R."/>
        </authorList>
    </citation>
    <scope>NUCLEOTIDE SEQUENCE [LARGE SCALE GENOMIC DNA]</scope>
    <source>
        <strain evidence="2 3">DSM 7309</strain>
    </source>
</reference>
<dbReference type="OrthoDB" id="1750861at2"/>
<protein>
    <submittedName>
        <fullName evidence="2">Stage III sporulation protein SpoAB</fullName>
    </submittedName>
</protein>
<dbReference type="Proteomes" id="UP000190140">
    <property type="component" value="Unassembled WGS sequence"/>
</dbReference>
<accession>A0A1V4IBM2</accession>
<dbReference type="EMBL" id="MZGW01000001">
    <property type="protein sequence ID" value="OPJ56937.1"/>
    <property type="molecule type" value="Genomic_DNA"/>
</dbReference>
<keyword evidence="3" id="KW-1185">Reference proteome</keyword>
<name>A0A1V4IBM2_9FIRM</name>
<dbReference type="PIRSF" id="PIRSF021435">
    <property type="entry name" value="SpoIIIAB"/>
    <property type="match status" value="1"/>
</dbReference>
<dbReference type="InterPro" id="IPR014198">
    <property type="entry name" value="Spore_III_AB"/>
</dbReference>
<dbReference type="Pfam" id="PF09548">
    <property type="entry name" value="Spore_III_AB"/>
    <property type="match status" value="1"/>
</dbReference>
<feature type="transmembrane region" description="Helical" evidence="1">
    <location>
        <begin position="155"/>
        <end position="172"/>
    </location>
</feature>
<keyword evidence="1" id="KW-0812">Transmembrane</keyword>
<evidence type="ECO:0000256" key="1">
    <source>
        <dbReference type="SAM" id="Phobius"/>
    </source>
</evidence>
<proteinExistence type="predicted"/>
<dbReference type="STRING" id="29349.CLOTH_02190"/>
<keyword evidence="1" id="KW-1133">Transmembrane helix</keyword>
<dbReference type="RefSeq" id="WP_079410351.1">
    <property type="nucleotide sequence ID" value="NZ_MZGW01000001.1"/>
</dbReference>
<evidence type="ECO:0000313" key="3">
    <source>
        <dbReference type="Proteomes" id="UP000190140"/>
    </source>
</evidence>
<evidence type="ECO:0000313" key="2">
    <source>
        <dbReference type="EMBL" id="OPJ56937.1"/>
    </source>
</evidence>
<sequence>MFLKTLLMIVILVCSFLLGEELYCTYKKRHKDVSDLIKILEILNMEFKFGMYTLSEVFFKIGNKKDFRLWEFFHNLANKLEEENNSSLESAFENSMHSISDKTFLQEEEIDELKNLILNLGKSDFYSQESIIKLAIENIKKIQAKSLEDIKTKGMLYKKISLIMGILLVIILL</sequence>
<keyword evidence="1" id="KW-0472">Membrane</keyword>
<feature type="transmembrane region" description="Helical" evidence="1">
    <location>
        <begin position="6"/>
        <end position="24"/>
    </location>
</feature>
<comment type="caution">
    <text evidence="2">The sequence shown here is derived from an EMBL/GenBank/DDBJ whole genome shotgun (WGS) entry which is preliminary data.</text>
</comment>
<dbReference type="AlphaFoldDB" id="A0A1V4IBM2"/>
<organism evidence="2 3">
    <name type="scientific">Alkalithermobacter paradoxus</name>
    <dbReference type="NCBI Taxonomy" id="29349"/>
    <lineage>
        <taxon>Bacteria</taxon>
        <taxon>Bacillati</taxon>
        <taxon>Bacillota</taxon>
        <taxon>Clostridia</taxon>
        <taxon>Peptostreptococcales</taxon>
        <taxon>Tepidibacteraceae</taxon>
        <taxon>Alkalithermobacter</taxon>
    </lineage>
</organism>